<evidence type="ECO:0000313" key="2">
    <source>
        <dbReference type="Proteomes" id="UP000287394"/>
    </source>
</evidence>
<dbReference type="InterPro" id="IPR012902">
    <property type="entry name" value="N_methyl_site"/>
</dbReference>
<dbReference type="PANTHER" id="PTHR30093">
    <property type="entry name" value="GENERAL SECRETION PATHWAY PROTEIN G"/>
    <property type="match status" value="1"/>
</dbReference>
<dbReference type="Pfam" id="PF07963">
    <property type="entry name" value="N_methyl"/>
    <property type="match status" value="1"/>
</dbReference>
<organism evidence="1 2">
    <name type="scientific">Capsulimonas corticalis</name>
    <dbReference type="NCBI Taxonomy" id="2219043"/>
    <lineage>
        <taxon>Bacteria</taxon>
        <taxon>Bacillati</taxon>
        <taxon>Armatimonadota</taxon>
        <taxon>Armatimonadia</taxon>
        <taxon>Capsulimonadales</taxon>
        <taxon>Capsulimonadaceae</taxon>
        <taxon>Capsulimonas</taxon>
    </lineage>
</organism>
<dbReference type="Pfam" id="PF07596">
    <property type="entry name" value="SBP_bac_10"/>
    <property type="match status" value="1"/>
</dbReference>
<dbReference type="Proteomes" id="UP000287394">
    <property type="component" value="Chromosome"/>
</dbReference>
<dbReference type="InterPro" id="IPR011453">
    <property type="entry name" value="DUF1559"/>
</dbReference>
<dbReference type="Gene3D" id="3.30.700.10">
    <property type="entry name" value="Glycoprotein, Type 4 Pilin"/>
    <property type="match status" value="1"/>
</dbReference>
<protein>
    <submittedName>
        <fullName evidence="1">Uncharacterized protein</fullName>
    </submittedName>
</protein>
<accession>A0A402CV24</accession>
<dbReference type="InterPro" id="IPR027558">
    <property type="entry name" value="Pre_pil_HX9DG_C"/>
</dbReference>
<reference evidence="1 2" key="1">
    <citation type="journal article" date="2019" name="Int. J. Syst. Evol. Microbiol.">
        <title>Capsulimonas corticalis gen. nov., sp. nov., an aerobic capsulated bacterium, of a novel bacterial order, Capsulimonadales ord. nov., of the class Armatimonadia of the phylum Armatimonadetes.</title>
        <authorList>
            <person name="Li J."/>
            <person name="Kudo C."/>
            <person name="Tonouchi A."/>
        </authorList>
    </citation>
    <scope>NUCLEOTIDE SEQUENCE [LARGE SCALE GENOMIC DNA]</scope>
    <source>
        <strain evidence="1 2">AX-7</strain>
    </source>
</reference>
<dbReference type="SUPFAM" id="SSF54523">
    <property type="entry name" value="Pili subunits"/>
    <property type="match status" value="1"/>
</dbReference>
<proteinExistence type="predicted"/>
<dbReference type="InterPro" id="IPR045584">
    <property type="entry name" value="Pilin-like"/>
</dbReference>
<dbReference type="KEGG" id="ccot:CCAX7_23090"/>
<gene>
    <name evidence="1" type="ORF">CCAX7_23090</name>
</gene>
<dbReference type="EMBL" id="AP025739">
    <property type="protein sequence ID" value="BDI30258.1"/>
    <property type="molecule type" value="Genomic_DNA"/>
</dbReference>
<sequence>MSSIRHRGFTLIELLVVIAIIAILAAILFPVFAQAREKARQTRCSSNEKQLVLALIQYVQDYDEQFPPANISDPSYVDIAGVAQNRQHWYGMITPYIKQGYANSQAGVKKDNVYICPDYAPIGAFGTSATSPQGTPQYSYAINENISPALAPGTPWNLANTAPLTLASINYPANQVLISEGAGARVFSAGDDTSADPPVPAGGSGYSDTNVNHDNNISHVLARGRHSGGSHYAFTDGHVKWVRSPNPSYTGVADVSGLTVVPTTDTSNITYKRSENTNAVGFYLDDTAGN</sequence>
<name>A0A402CV24_9BACT</name>
<dbReference type="RefSeq" id="WP_119321227.1">
    <property type="nucleotide sequence ID" value="NZ_AP025739.1"/>
</dbReference>
<dbReference type="AlphaFoldDB" id="A0A402CV24"/>
<evidence type="ECO:0000313" key="1">
    <source>
        <dbReference type="EMBL" id="BDI30258.1"/>
    </source>
</evidence>
<keyword evidence="2" id="KW-1185">Reference proteome</keyword>
<dbReference type="NCBIfam" id="TIGR02532">
    <property type="entry name" value="IV_pilin_GFxxxE"/>
    <property type="match status" value="1"/>
</dbReference>
<dbReference type="NCBIfam" id="TIGR04294">
    <property type="entry name" value="pre_pil_HX9DG"/>
    <property type="match status" value="1"/>
</dbReference>
<dbReference type="PROSITE" id="PS00409">
    <property type="entry name" value="PROKAR_NTER_METHYL"/>
    <property type="match status" value="1"/>
</dbReference>
<dbReference type="OrthoDB" id="255848at2"/>